<comment type="subcellular location">
    <subcellularLocation>
        <location evidence="1">Membrane</location>
        <topology evidence="1">Multi-pass membrane protein</topology>
    </subcellularLocation>
</comment>
<feature type="transmembrane region" description="Helical" evidence="6">
    <location>
        <begin position="96"/>
        <end position="114"/>
    </location>
</feature>
<dbReference type="PANTHER" id="PTHR32322:SF2">
    <property type="entry name" value="EAMA DOMAIN-CONTAINING PROTEIN"/>
    <property type="match status" value="1"/>
</dbReference>
<keyword evidence="5 6" id="KW-0472">Membrane</keyword>
<feature type="transmembrane region" description="Helical" evidence="6">
    <location>
        <begin position="70"/>
        <end position="90"/>
    </location>
</feature>
<dbReference type="OrthoDB" id="5430053at2"/>
<dbReference type="InterPro" id="IPR000620">
    <property type="entry name" value="EamA_dom"/>
</dbReference>
<name>A0A4T1ZX30_9PSED</name>
<keyword evidence="9" id="KW-1185">Reference proteome</keyword>
<dbReference type="InterPro" id="IPR037185">
    <property type="entry name" value="EmrE-like"/>
</dbReference>
<keyword evidence="4 6" id="KW-1133">Transmembrane helix</keyword>
<sequence>MDRLTSRNTWLDVLITALAPAIWGSTYIVTTEILPPDRPFTAALLRALPAGLLLVLYSRYLPPRRDWPRLLTLAALNIGFFQALLFVAAYRLPGGLAAVVGAIQPLLVMGLVWSMDRQRPASLAVAASVVGIAGMAALLLAPGASWDPVGIVAAFVGTACMASGTYLTRRWSLKLPLLAFTGWQLLLGGLLLLPVAWLMDPPLPSLSLLQWLGYAYLSLFGALLAYVLWFRGIARLTPVAVSSLGLLSPLMAVLLGWALLGQSITGVALLGLLAVLGSILTVQWAATSAQTKTATAMQTTPVATVPHAKVAPCAPLAQGDE</sequence>
<feature type="transmembrane region" description="Helical" evidence="6">
    <location>
        <begin position="211"/>
        <end position="229"/>
    </location>
</feature>
<protein>
    <submittedName>
        <fullName evidence="8">EamA family transporter</fullName>
    </submittedName>
</protein>
<feature type="transmembrane region" description="Helical" evidence="6">
    <location>
        <begin position="121"/>
        <end position="143"/>
    </location>
</feature>
<evidence type="ECO:0000256" key="2">
    <source>
        <dbReference type="ARBA" id="ARBA00007362"/>
    </source>
</evidence>
<feature type="transmembrane region" description="Helical" evidence="6">
    <location>
        <begin position="40"/>
        <end position="58"/>
    </location>
</feature>
<organism evidence="8 9">
    <name type="scientific">Pseudomonas leptonychotis</name>
    <dbReference type="NCBI Taxonomy" id="2448482"/>
    <lineage>
        <taxon>Bacteria</taxon>
        <taxon>Pseudomonadati</taxon>
        <taxon>Pseudomonadota</taxon>
        <taxon>Gammaproteobacteria</taxon>
        <taxon>Pseudomonadales</taxon>
        <taxon>Pseudomonadaceae</taxon>
        <taxon>Pseudomonas</taxon>
    </lineage>
</organism>
<evidence type="ECO:0000256" key="1">
    <source>
        <dbReference type="ARBA" id="ARBA00004141"/>
    </source>
</evidence>
<feature type="domain" description="EamA" evidence="7">
    <location>
        <begin position="13"/>
        <end position="138"/>
    </location>
</feature>
<proteinExistence type="inferred from homology"/>
<reference evidence="8 9" key="1">
    <citation type="submission" date="2018-10" db="EMBL/GenBank/DDBJ databases">
        <title>Pseudomonas leptonychotis sp. nov., isolated from Weddell seals in Antarctica.</title>
        <authorList>
            <person name="Novakova D."/>
            <person name="Svec P."/>
            <person name="Kralova S."/>
            <person name="Kristofova L."/>
            <person name="Zeman M."/>
            <person name="Pantucek R."/>
            <person name="Maslanova I."/>
            <person name="Sedlacek I."/>
        </authorList>
    </citation>
    <scope>NUCLEOTIDE SEQUENCE [LARGE SCALE GENOMIC DNA]</scope>
    <source>
        <strain evidence="8 9">CCM 8849</strain>
    </source>
</reference>
<keyword evidence="3 6" id="KW-0812">Transmembrane</keyword>
<evidence type="ECO:0000313" key="9">
    <source>
        <dbReference type="Proteomes" id="UP000307541"/>
    </source>
</evidence>
<dbReference type="PANTHER" id="PTHR32322">
    <property type="entry name" value="INNER MEMBRANE TRANSPORTER"/>
    <property type="match status" value="1"/>
</dbReference>
<dbReference type="Proteomes" id="UP000307541">
    <property type="component" value="Unassembled WGS sequence"/>
</dbReference>
<dbReference type="GO" id="GO:0016020">
    <property type="term" value="C:membrane"/>
    <property type="evidence" value="ECO:0007669"/>
    <property type="project" value="UniProtKB-SubCell"/>
</dbReference>
<evidence type="ECO:0000313" key="8">
    <source>
        <dbReference type="EMBL" id="TIH07466.1"/>
    </source>
</evidence>
<feature type="transmembrane region" description="Helical" evidence="6">
    <location>
        <begin position="149"/>
        <end position="168"/>
    </location>
</feature>
<gene>
    <name evidence="8" type="ORF">D8779_14990</name>
</gene>
<evidence type="ECO:0000256" key="3">
    <source>
        <dbReference type="ARBA" id="ARBA00022692"/>
    </source>
</evidence>
<comment type="caution">
    <text evidence="8">The sequence shown here is derived from an EMBL/GenBank/DDBJ whole genome shotgun (WGS) entry which is preliminary data.</text>
</comment>
<dbReference type="AlphaFoldDB" id="A0A4T1ZX30"/>
<feature type="transmembrane region" description="Helical" evidence="6">
    <location>
        <begin position="175"/>
        <end position="199"/>
    </location>
</feature>
<feature type="transmembrane region" description="Helical" evidence="6">
    <location>
        <begin position="9"/>
        <end position="28"/>
    </location>
</feature>
<comment type="similarity">
    <text evidence="2">Belongs to the EamA transporter family.</text>
</comment>
<accession>A0A4T1ZX30</accession>
<evidence type="ECO:0000256" key="4">
    <source>
        <dbReference type="ARBA" id="ARBA00022989"/>
    </source>
</evidence>
<dbReference type="InterPro" id="IPR050638">
    <property type="entry name" value="AA-Vitamin_Transporters"/>
</dbReference>
<dbReference type="EMBL" id="RFLV01000003">
    <property type="protein sequence ID" value="TIH07466.1"/>
    <property type="molecule type" value="Genomic_DNA"/>
</dbReference>
<dbReference type="RefSeq" id="WP_136665296.1">
    <property type="nucleotide sequence ID" value="NZ_RFLV01000003.1"/>
</dbReference>
<evidence type="ECO:0000256" key="6">
    <source>
        <dbReference type="SAM" id="Phobius"/>
    </source>
</evidence>
<evidence type="ECO:0000256" key="5">
    <source>
        <dbReference type="ARBA" id="ARBA00023136"/>
    </source>
</evidence>
<evidence type="ECO:0000259" key="7">
    <source>
        <dbReference type="Pfam" id="PF00892"/>
    </source>
</evidence>
<dbReference type="Pfam" id="PF00892">
    <property type="entry name" value="EamA"/>
    <property type="match status" value="2"/>
</dbReference>
<dbReference type="SUPFAM" id="SSF103481">
    <property type="entry name" value="Multidrug resistance efflux transporter EmrE"/>
    <property type="match status" value="2"/>
</dbReference>
<feature type="domain" description="EamA" evidence="7">
    <location>
        <begin position="150"/>
        <end position="281"/>
    </location>
</feature>
<feature type="transmembrane region" description="Helical" evidence="6">
    <location>
        <begin position="236"/>
        <end position="260"/>
    </location>
</feature>
<feature type="transmembrane region" description="Helical" evidence="6">
    <location>
        <begin position="266"/>
        <end position="286"/>
    </location>
</feature>